<gene>
    <name evidence="1" type="ORF">BDY21DRAFT_367302</name>
</gene>
<proteinExistence type="predicted"/>
<dbReference type="EMBL" id="MU001700">
    <property type="protein sequence ID" value="KAF2453072.1"/>
    <property type="molecule type" value="Genomic_DNA"/>
</dbReference>
<evidence type="ECO:0000313" key="2">
    <source>
        <dbReference type="Proteomes" id="UP000799766"/>
    </source>
</evidence>
<dbReference type="OrthoDB" id="274828at2759"/>
<protein>
    <submittedName>
        <fullName evidence="1">Uncharacterized protein</fullName>
    </submittedName>
</protein>
<keyword evidence="2" id="KW-1185">Reference proteome</keyword>
<accession>A0A6A6NMW9</accession>
<organism evidence="1 2">
    <name type="scientific">Lineolata rhizophorae</name>
    <dbReference type="NCBI Taxonomy" id="578093"/>
    <lineage>
        <taxon>Eukaryota</taxon>
        <taxon>Fungi</taxon>
        <taxon>Dikarya</taxon>
        <taxon>Ascomycota</taxon>
        <taxon>Pezizomycotina</taxon>
        <taxon>Dothideomycetes</taxon>
        <taxon>Dothideomycetes incertae sedis</taxon>
        <taxon>Lineolatales</taxon>
        <taxon>Lineolataceae</taxon>
        <taxon>Lineolata</taxon>
    </lineage>
</organism>
<sequence>MVPTVVKPLRRVGCANPYNGINGSNTLSAALKRRIATLIATLSLQSACELGARDPDFAWPVFRAFWAELTKPGLGRPPVMTSRQIPSIFATDCRSSAGNTTY</sequence>
<name>A0A6A6NMW9_9PEZI</name>
<dbReference type="Proteomes" id="UP000799766">
    <property type="component" value="Unassembled WGS sequence"/>
</dbReference>
<dbReference type="AlphaFoldDB" id="A0A6A6NMW9"/>
<reference evidence="1" key="1">
    <citation type="journal article" date="2020" name="Stud. Mycol.">
        <title>101 Dothideomycetes genomes: a test case for predicting lifestyles and emergence of pathogens.</title>
        <authorList>
            <person name="Haridas S."/>
            <person name="Albert R."/>
            <person name="Binder M."/>
            <person name="Bloem J."/>
            <person name="Labutti K."/>
            <person name="Salamov A."/>
            <person name="Andreopoulos B."/>
            <person name="Baker S."/>
            <person name="Barry K."/>
            <person name="Bills G."/>
            <person name="Bluhm B."/>
            <person name="Cannon C."/>
            <person name="Castanera R."/>
            <person name="Culley D."/>
            <person name="Daum C."/>
            <person name="Ezra D."/>
            <person name="Gonzalez J."/>
            <person name="Henrissat B."/>
            <person name="Kuo A."/>
            <person name="Liang C."/>
            <person name="Lipzen A."/>
            <person name="Lutzoni F."/>
            <person name="Magnuson J."/>
            <person name="Mondo S."/>
            <person name="Nolan M."/>
            <person name="Ohm R."/>
            <person name="Pangilinan J."/>
            <person name="Park H.-J."/>
            <person name="Ramirez L."/>
            <person name="Alfaro M."/>
            <person name="Sun H."/>
            <person name="Tritt A."/>
            <person name="Yoshinaga Y."/>
            <person name="Zwiers L.-H."/>
            <person name="Turgeon B."/>
            <person name="Goodwin S."/>
            <person name="Spatafora J."/>
            <person name="Crous P."/>
            <person name="Grigoriev I."/>
        </authorList>
    </citation>
    <scope>NUCLEOTIDE SEQUENCE</scope>
    <source>
        <strain evidence="1">ATCC 16933</strain>
    </source>
</reference>
<evidence type="ECO:0000313" key="1">
    <source>
        <dbReference type="EMBL" id="KAF2453072.1"/>
    </source>
</evidence>